<evidence type="ECO:0000256" key="6">
    <source>
        <dbReference type="PROSITE-ProRule" id="PRU00339"/>
    </source>
</evidence>
<evidence type="ECO:0000256" key="5">
    <source>
        <dbReference type="ARBA" id="ARBA00038253"/>
    </source>
</evidence>
<dbReference type="Pfam" id="PF13432">
    <property type="entry name" value="TPR_16"/>
    <property type="match status" value="1"/>
</dbReference>
<dbReference type="Proteomes" id="UP000185604">
    <property type="component" value="Unassembled WGS sequence"/>
</dbReference>
<evidence type="ECO:0000256" key="3">
    <source>
        <dbReference type="ARBA" id="ARBA00022737"/>
    </source>
</evidence>
<dbReference type="SMART" id="SM00028">
    <property type="entry name" value="TPR"/>
    <property type="match status" value="4"/>
</dbReference>
<keyword evidence="3" id="KW-0677">Repeat</keyword>
<name>A0A7Z0WUT3_9BACI</name>
<reference evidence="7 8" key="1">
    <citation type="journal article" date="2016" name="Front. Microbiol.">
        <title>High-Level Heat Resistance of Spores of Bacillus amyloliquefaciens and Bacillus licheniformis Results from the Presence of a spoVA Operon in a Tn1546 Transposon.</title>
        <authorList>
            <person name="Berendsen E.M."/>
            <person name="Koning R.A."/>
            <person name="Boekhorst J."/>
            <person name="de Jong A."/>
            <person name="Kuipers O.P."/>
            <person name="Wells-Bennik M.H."/>
        </authorList>
    </citation>
    <scope>NUCLEOTIDE SEQUENCE [LARGE SCALE GENOMIC DNA]</scope>
    <source>
        <strain evidence="7 8">B4121</strain>
    </source>
</reference>
<dbReference type="SUPFAM" id="SSF48452">
    <property type="entry name" value="TPR-like"/>
    <property type="match status" value="1"/>
</dbReference>
<dbReference type="PANTHER" id="PTHR46630">
    <property type="entry name" value="TETRATRICOPEPTIDE REPEAT PROTEIN 29"/>
    <property type="match status" value="1"/>
</dbReference>
<dbReference type="Gene3D" id="1.25.40.10">
    <property type="entry name" value="Tetratricopeptide repeat domain"/>
    <property type="match status" value="1"/>
</dbReference>
<dbReference type="InterPro" id="IPR019734">
    <property type="entry name" value="TPR_rpt"/>
</dbReference>
<keyword evidence="2" id="KW-0963">Cytoplasm</keyword>
<sequence length="375" mass="44727">MVRISSAEVGMKITEWYQHIQKFNVTDAEMLKAEVERDIELMEEDQDLLIYYQLMAFRHSIMIEYIAPSGKKQMELSEYLKRIEGNKRKLDHMLTYYYHFFRGMYEFRNGEYTKAITYYKRAERQFPAISDSIEKAEFHFKMAEVYYHMKMTHVSMYFAERAYNIYKKYELYSVRLIQCRFVIAGNYDDLENHEKALPHLNQALRGADLLKKKNPQIYASAFYNLGNCYHKMDNLNKAARYIEQALIQYKKLKSKNLPQAYHDLALINFKQNKYDKAKDYYRKGLRSAVELKDHLFISLFEALESLYIRRGETTSLFKIFNRLETSKGFPYLEELALLAGTYLDYNGKTEDSLICLKKMVYAQKQILKGECLYEV</sequence>
<comment type="similarity">
    <text evidence="5">Belongs to the Rap family.</text>
</comment>
<protein>
    <submittedName>
        <fullName evidence="7">Response regulator aspartate phosphatase</fullName>
    </submittedName>
</protein>
<dbReference type="InterPro" id="IPR051476">
    <property type="entry name" value="Bac_ResReg_Asp_Phosphatase"/>
</dbReference>
<feature type="repeat" description="TPR" evidence="6">
    <location>
        <begin position="219"/>
        <end position="252"/>
    </location>
</feature>
<evidence type="ECO:0000313" key="8">
    <source>
        <dbReference type="Proteomes" id="UP000185604"/>
    </source>
</evidence>
<dbReference type="Pfam" id="PF13424">
    <property type="entry name" value="TPR_12"/>
    <property type="match status" value="1"/>
</dbReference>
<dbReference type="InterPro" id="IPR011990">
    <property type="entry name" value="TPR-like_helical_dom_sf"/>
</dbReference>
<keyword evidence="4 6" id="KW-0802">TPR repeat</keyword>
<dbReference type="EMBL" id="LKPO01000026">
    <property type="protein sequence ID" value="OLF87802.1"/>
    <property type="molecule type" value="Genomic_DNA"/>
</dbReference>
<evidence type="ECO:0000313" key="7">
    <source>
        <dbReference type="EMBL" id="OLF87802.1"/>
    </source>
</evidence>
<evidence type="ECO:0000256" key="2">
    <source>
        <dbReference type="ARBA" id="ARBA00022490"/>
    </source>
</evidence>
<dbReference type="PROSITE" id="PS50005">
    <property type="entry name" value="TPR"/>
    <property type="match status" value="1"/>
</dbReference>
<dbReference type="Pfam" id="PF18801">
    <property type="entry name" value="RapH_N"/>
    <property type="match status" value="1"/>
</dbReference>
<dbReference type="GO" id="GO:0005737">
    <property type="term" value="C:cytoplasm"/>
    <property type="evidence" value="ECO:0007669"/>
    <property type="project" value="UniProtKB-SubCell"/>
</dbReference>
<dbReference type="AlphaFoldDB" id="A0A7Z0WUT3"/>
<evidence type="ECO:0000256" key="4">
    <source>
        <dbReference type="ARBA" id="ARBA00022803"/>
    </source>
</evidence>
<dbReference type="PANTHER" id="PTHR46630:SF1">
    <property type="entry name" value="TETRATRICOPEPTIDE REPEAT PROTEIN 29"/>
    <property type="match status" value="1"/>
</dbReference>
<comment type="subcellular location">
    <subcellularLocation>
        <location evidence="1">Cytoplasm</location>
    </subcellularLocation>
</comment>
<comment type="caution">
    <text evidence="7">The sequence shown here is derived from an EMBL/GenBank/DDBJ whole genome shotgun (WGS) entry which is preliminary data.</text>
</comment>
<organism evidence="7 8">
    <name type="scientific">Bacillus paralicheniformis</name>
    <dbReference type="NCBI Taxonomy" id="1648923"/>
    <lineage>
        <taxon>Bacteria</taxon>
        <taxon>Bacillati</taxon>
        <taxon>Bacillota</taxon>
        <taxon>Bacilli</taxon>
        <taxon>Bacillales</taxon>
        <taxon>Bacillaceae</taxon>
        <taxon>Bacillus</taxon>
    </lineage>
</organism>
<accession>A0A7Z0WUT3</accession>
<proteinExistence type="inferred from homology"/>
<evidence type="ECO:0000256" key="1">
    <source>
        <dbReference type="ARBA" id="ARBA00004496"/>
    </source>
</evidence>
<gene>
    <name evidence="7" type="ORF">B4121_4254</name>
</gene>
<dbReference type="RefSeq" id="WP_025811452.1">
    <property type="nucleotide sequence ID" value="NZ_CP020352.1"/>
</dbReference>